<proteinExistence type="predicted"/>
<reference evidence="1" key="1">
    <citation type="submission" date="2014-11" db="EMBL/GenBank/DDBJ databases">
        <authorList>
            <person name="Amaro Gonzalez C."/>
        </authorList>
    </citation>
    <scope>NUCLEOTIDE SEQUENCE</scope>
</reference>
<protein>
    <submittedName>
        <fullName evidence="1">Uncharacterized protein</fullName>
    </submittedName>
</protein>
<name>A0A0E9QI86_ANGAN</name>
<sequence length="41" mass="4451">MTGSVCYFKAKSSNQTKSQSPTRRINPACKDVSLRAVAYVG</sequence>
<reference evidence="1" key="2">
    <citation type="journal article" date="2015" name="Fish Shellfish Immunol.">
        <title>Early steps in the European eel (Anguilla anguilla)-Vibrio vulnificus interaction in the gills: Role of the RtxA13 toxin.</title>
        <authorList>
            <person name="Callol A."/>
            <person name="Pajuelo D."/>
            <person name="Ebbesson L."/>
            <person name="Teles M."/>
            <person name="MacKenzie S."/>
            <person name="Amaro C."/>
        </authorList>
    </citation>
    <scope>NUCLEOTIDE SEQUENCE</scope>
</reference>
<evidence type="ECO:0000313" key="1">
    <source>
        <dbReference type="EMBL" id="JAH15773.1"/>
    </source>
</evidence>
<dbReference type="AlphaFoldDB" id="A0A0E9QI86"/>
<organism evidence="1">
    <name type="scientific">Anguilla anguilla</name>
    <name type="common">European freshwater eel</name>
    <name type="synonym">Muraena anguilla</name>
    <dbReference type="NCBI Taxonomy" id="7936"/>
    <lineage>
        <taxon>Eukaryota</taxon>
        <taxon>Metazoa</taxon>
        <taxon>Chordata</taxon>
        <taxon>Craniata</taxon>
        <taxon>Vertebrata</taxon>
        <taxon>Euteleostomi</taxon>
        <taxon>Actinopterygii</taxon>
        <taxon>Neopterygii</taxon>
        <taxon>Teleostei</taxon>
        <taxon>Anguilliformes</taxon>
        <taxon>Anguillidae</taxon>
        <taxon>Anguilla</taxon>
    </lineage>
</organism>
<accession>A0A0E9QI86</accession>
<dbReference type="EMBL" id="GBXM01092804">
    <property type="protein sequence ID" value="JAH15773.1"/>
    <property type="molecule type" value="Transcribed_RNA"/>
</dbReference>